<gene>
    <name evidence="3" type="ORF">VP01_1370g1</name>
</gene>
<accession>A0A0L6VLN4</accession>
<sequence length="425" mass="49233">MWLSLQPMWLPWGWPLTRVRGRVSVVLHTESSLMGLRSMAQWKKGGHVFVENRGVLHEDLFNFSSYNEMQLSLVSCLFVFFSVFFFLERNTPDVKVAGDIGKIDGQYQKPKLEKRGYPDRAVKLGEALEYEVCCALGWADWLVSLMATGESLGLRFRLCLKSLFLPFLFIYLFILPSFLLRQYLFLFSGDAPVGPSPPAADLDADHRHVITEQESISQRKEKKRKRKVGLPSLPQLYQLSLRHHMEKEKDLLSPSSWMNDEKIKYSISCALDRFPPIYLYIKISRLCSLHLSKPHYQNCFFRNKQTKTKTHRHTEPALKNMPALPSDYYLLSSSNQAHPITDISSAFYLDDREPHQRSPPPAAGENLKQETSFNSLGKEDRQQSSCFSFLLFEFFHRQVSAELRHQSESLSQNNFNSVSYFYFSL</sequence>
<feature type="transmembrane region" description="Helical" evidence="1">
    <location>
        <begin position="163"/>
        <end position="184"/>
    </location>
</feature>
<reference evidence="3 4" key="1">
    <citation type="submission" date="2015-08" db="EMBL/GenBank/DDBJ databases">
        <title>Next Generation Sequencing and Analysis of the Genome of Puccinia sorghi L Schw, the Causal Agent of Maize Common Rust.</title>
        <authorList>
            <person name="Rochi L."/>
            <person name="Burguener G."/>
            <person name="Darino M."/>
            <person name="Turjanski A."/>
            <person name="Kreff E."/>
            <person name="Dieguez M.J."/>
            <person name="Sacco F."/>
        </authorList>
    </citation>
    <scope>NUCLEOTIDE SEQUENCE [LARGE SCALE GENOMIC DNA]</scope>
    <source>
        <strain evidence="3 4">RO10H11247</strain>
    </source>
</reference>
<keyword evidence="1" id="KW-0812">Transmembrane</keyword>
<feature type="chain" id="PRO_5005568154" evidence="2">
    <location>
        <begin position="22"/>
        <end position="425"/>
    </location>
</feature>
<name>A0A0L6VLN4_9BASI</name>
<feature type="transmembrane region" description="Helical" evidence="1">
    <location>
        <begin position="69"/>
        <end position="87"/>
    </location>
</feature>
<dbReference type="VEuPathDB" id="FungiDB:VP01_1370g1"/>
<keyword evidence="4" id="KW-1185">Reference proteome</keyword>
<dbReference type="EMBL" id="LAVV01004121">
    <property type="protein sequence ID" value="KNZ61678.1"/>
    <property type="molecule type" value="Genomic_DNA"/>
</dbReference>
<protein>
    <submittedName>
        <fullName evidence="3">Putative signal peptide protein</fullName>
    </submittedName>
</protein>
<evidence type="ECO:0000313" key="3">
    <source>
        <dbReference type="EMBL" id="KNZ61678.1"/>
    </source>
</evidence>
<keyword evidence="1" id="KW-0472">Membrane</keyword>
<feature type="signal peptide" evidence="2">
    <location>
        <begin position="1"/>
        <end position="21"/>
    </location>
</feature>
<keyword evidence="2" id="KW-0732">Signal</keyword>
<evidence type="ECO:0000256" key="2">
    <source>
        <dbReference type="SAM" id="SignalP"/>
    </source>
</evidence>
<dbReference type="Proteomes" id="UP000037035">
    <property type="component" value="Unassembled WGS sequence"/>
</dbReference>
<evidence type="ECO:0000256" key="1">
    <source>
        <dbReference type="SAM" id="Phobius"/>
    </source>
</evidence>
<keyword evidence="1" id="KW-1133">Transmembrane helix</keyword>
<comment type="caution">
    <text evidence="3">The sequence shown here is derived from an EMBL/GenBank/DDBJ whole genome shotgun (WGS) entry which is preliminary data.</text>
</comment>
<proteinExistence type="predicted"/>
<dbReference type="AlphaFoldDB" id="A0A0L6VLN4"/>
<evidence type="ECO:0000313" key="4">
    <source>
        <dbReference type="Proteomes" id="UP000037035"/>
    </source>
</evidence>
<organism evidence="3 4">
    <name type="scientific">Puccinia sorghi</name>
    <dbReference type="NCBI Taxonomy" id="27349"/>
    <lineage>
        <taxon>Eukaryota</taxon>
        <taxon>Fungi</taxon>
        <taxon>Dikarya</taxon>
        <taxon>Basidiomycota</taxon>
        <taxon>Pucciniomycotina</taxon>
        <taxon>Pucciniomycetes</taxon>
        <taxon>Pucciniales</taxon>
        <taxon>Pucciniaceae</taxon>
        <taxon>Puccinia</taxon>
    </lineage>
</organism>